<dbReference type="Proteomes" id="UP001152795">
    <property type="component" value="Unassembled WGS sequence"/>
</dbReference>
<proteinExistence type="inferred from homology"/>
<evidence type="ECO:0000256" key="4">
    <source>
        <dbReference type="ARBA" id="ARBA00023015"/>
    </source>
</evidence>
<evidence type="ECO:0000256" key="7">
    <source>
        <dbReference type="ARBA" id="ARBA00023242"/>
    </source>
</evidence>
<comment type="similarity">
    <text evidence="2">Belongs to the EAF family.</text>
</comment>
<evidence type="ECO:0000256" key="8">
    <source>
        <dbReference type="SAM" id="MobiDB-lite"/>
    </source>
</evidence>
<evidence type="ECO:0000256" key="6">
    <source>
        <dbReference type="ARBA" id="ARBA00023163"/>
    </source>
</evidence>
<evidence type="ECO:0000313" key="10">
    <source>
        <dbReference type="Proteomes" id="UP001152795"/>
    </source>
</evidence>
<dbReference type="GO" id="GO:0032783">
    <property type="term" value="C:super elongation complex"/>
    <property type="evidence" value="ECO:0007669"/>
    <property type="project" value="InterPro"/>
</dbReference>
<dbReference type="AlphaFoldDB" id="A0A6S7LNR9"/>
<dbReference type="OrthoDB" id="125903at2759"/>
<evidence type="ECO:0000256" key="1">
    <source>
        <dbReference type="ARBA" id="ARBA00004123"/>
    </source>
</evidence>
<dbReference type="GO" id="GO:0006368">
    <property type="term" value="P:transcription elongation by RNA polymerase II"/>
    <property type="evidence" value="ECO:0007669"/>
    <property type="project" value="InterPro"/>
</dbReference>
<keyword evidence="6" id="KW-0804">Transcription</keyword>
<sequence>MNVDDFKPASVDTSQAGSLDVGKGGEVNVSLPNTQDSGTTVYRGSKKPCPKECVLVVDRGKRTITLERLASTVQLKKIRSASGSKVSSSQGSQQSETSHSQEDPKASAKPVESNVNAESGGSSNSSSSESDSDLEDEEVARLNASLIEQTTEQNKALDARPESSSSFNLCKYEFILNSLFPSFQSFIQ</sequence>
<dbReference type="Pfam" id="PF09816">
    <property type="entry name" value="EAF"/>
    <property type="match status" value="1"/>
</dbReference>
<keyword evidence="5" id="KW-0010">Activator</keyword>
<dbReference type="PANTHER" id="PTHR15970">
    <property type="entry name" value="ELL-ASSOCIATED FACTOR EAF"/>
    <property type="match status" value="1"/>
</dbReference>
<feature type="compositionally biased region" description="Low complexity" evidence="8">
    <location>
        <begin position="112"/>
        <end position="129"/>
    </location>
</feature>
<evidence type="ECO:0000256" key="2">
    <source>
        <dbReference type="ARBA" id="ARBA00007798"/>
    </source>
</evidence>
<organism evidence="9 10">
    <name type="scientific">Paramuricea clavata</name>
    <name type="common">Red gorgonian</name>
    <name type="synonym">Violescent sea-whip</name>
    <dbReference type="NCBI Taxonomy" id="317549"/>
    <lineage>
        <taxon>Eukaryota</taxon>
        <taxon>Metazoa</taxon>
        <taxon>Cnidaria</taxon>
        <taxon>Anthozoa</taxon>
        <taxon>Octocorallia</taxon>
        <taxon>Malacalcyonacea</taxon>
        <taxon>Plexauridae</taxon>
        <taxon>Paramuricea</taxon>
    </lineage>
</organism>
<evidence type="ECO:0000313" key="9">
    <source>
        <dbReference type="EMBL" id="CAB4039412.1"/>
    </source>
</evidence>
<gene>
    <name evidence="9" type="ORF">PACLA_8A002647</name>
</gene>
<reference evidence="9" key="1">
    <citation type="submission" date="2020-04" db="EMBL/GenBank/DDBJ databases">
        <authorList>
            <person name="Alioto T."/>
            <person name="Alioto T."/>
            <person name="Gomez Garrido J."/>
        </authorList>
    </citation>
    <scope>NUCLEOTIDE SEQUENCE</scope>
    <source>
        <strain evidence="9">A484AB</strain>
    </source>
</reference>
<dbReference type="GO" id="GO:0003711">
    <property type="term" value="F:transcription elongation factor activity"/>
    <property type="evidence" value="ECO:0007669"/>
    <property type="project" value="TreeGrafter"/>
</dbReference>
<evidence type="ECO:0000256" key="3">
    <source>
        <dbReference type="ARBA" id="ARBA00022553"/>
    </source>
</evidence>
<feature type="compositionally biased region" description="Polar residues" evidence="8">
    <location>
        <begin position="30"/>
        <end position="42"/>
    </location>
</feature>
<feature type="compositionally biased region" description="Low complexity" evidence="8">
    <location>
        <begin position="80"/>
        <end position="98"/>
    </location>
</feature>
<dbReference type="InterPro" id="IPR019194">
    <property type="entry name" value="Tscrpt_elong_fac_Eaf_N"/>
</dbReference>
<dbReference type="InterPro" id="IPR027093">
    <property type="entry name" value="EAF_fam"/>
</dbReference>
<evidence type="ECO:0000256" key="5">
    <source>
        <dbReference type="ARBA" id="ARBA00023159"/>
    </source>
</evidence>
<keyword evidence="7" id="KW-0539">Nucleus</keyword>
<dbReference type="PANTHER" id="PTHR15970:SF2">
    <property type="entry name" value="ELL-ASSOCIATED FACTOR EAF"/>
    <property type="match status" value="1"/>
</dbReference>
<feature type="region of interest" description="Disordered" evidence="8">
    <location>
        <begin position="1"/>
        <end position="47"/>
    </location>
</feature>
<comment type="caution">
    <text evidence="9">The sequence shown here is derived from an EMBL/GenBank/DDBJ whole genome shotgun (WGS) entry which is preliminary data.</text>
</comment>
<accession>A0A6S7LNR9</accession>
<comment type="subcellular location">
    <subcellularLocation>
        <location evidence="1">Nucleus</location>
    </subcellularLocation>
</comment>
<name>A0A6S7LNR9_PARCT</name>
<protein>
    <submittedName>
        <fullName evidence="9">ELL-associated factor 1-like</fullName>
    </submittedName>
</protein>
<keyword evidence="4" id="KW-0805">Transcription regulation</keyword>
<keyword evidence="3" id="KW-0597">Phosphoprotein</keyword>
<feature type="region of interest" description="Disordered" evidence="8">
    <location>
        <begin position="77"/>
        <end position="164"/>
    </location>
</feature>
<dbReference type="EMBL" id="CACRXK020025351">
    <property type="protein sequence ID" value="CAB4039412.1"/>
    <property type="molecule type" value="Genomic_DNA"/>
</dbReference>
<keyword evidence="10" id="KW-1185">Reference proteome</keyword>